<evidence type="ECO:0000313" key="2">
    <source>
        <dbReference type="EMBL" id="KIJ09520.1"/>
    </source>
</evidence>
<proteinExistence type="predicted"/>
<dbReference type="OrthoDB" id="2679088at2759"/>
<dbReference type="EMBL" id="KN819455">
    <property type="protein sequence ID" value="KIJ09520.1"/>
    <property type="molecule type" value="Genomic_DNA"/>
</dbReference>
<feature type="region of interest" description="Disordered" evidence="1">
    <location>
        <begin position="1"/>
        <end position="33"/>
    </location>
</feature>
<organism evidence="2 3">
    <name type="scientific">Paxillus involutus ATCC 200175</name>
    <dbReference type="NCBI Taxonomy" id="664439"/>
    <lineage>
        <taxon>Eukaryota</taxon>
        <taxon>Fungi</taxon>
        <taxon>Dikarya</taxon>
        <taxon>Basidiomycota</taxon>
        <taxon>Agaricomycotina</taxon>
        <taxon>Agaricomycetes</taxon>
        <taxon>Agaricomycetidae</taxon>
        <taxon>Boletales</taxon>
        <taxon>Paxilineae</taxon>
        <taxon>Paxillaceae</taxon>
        <taxon>Paxillus</taxon>
    </lineage>
</organism>
<gene>
    <name evidence="2" type="ORF">PAXINDRAFT_87353</name>
</gene>
<dbReference type="HOGENOM" id="CLU_099517_0_0_1"/>
<feature type="region of interest" description="Disordered" evidence="1">
    <location>
        <begin position="90"/>
        <end position="113"/>
    </location>
</feature>
<name>A0A0C9T1D2_PAXIN</name>
<feature type="compositionally biased region" description="Polar residues" evidence="1">
    <location>
        <begin position="102"/>
        <end position="113"/>
    </location>
</feature>
<reference evidence="3" key="2">
    <citation type="submission" date="2015-01" db="EMBL/GenBank/DDBJ databases">
        <title>Evolutionary Origins and Diversification of the Mycorrhizal Mutualists.</title>
        <authorList>
            <consortium name="DOE Joint Genome Institute"/>
            <consortium name="Mycorrhizal Genomics Consortium"/>
            <person name="Kohler A."/>
            <person name="Kuo A."/>
            <person name="Nagy L.G."/>
            <person name="Floudas D."/>
            <person name="Copeland A."/>
            <person name="Barry K.W."/>
            <person name="Cichocki N."/>
            <person name="Veneault-Fourrey C."/>
            <person name="LaButti K."/>
            <person name="Lindquist E.A."/>
            <person name="Lipzen A."/>
            <person name="Lundell T."/>
            <person name="Morin E."/>
            <person name="Murat C."/>
            <person name="Riley R."/>
            <person name="Ohm R."/>
            <person name="Sun H."/>
            <person name="Tunlid A."/>
            <person name="Henrissat B."/>
            <person name="Grigoriev I.V."/>
            <person name="Hibbett D.S."/>
            <person name="Martin F."/>
        </authorList>
    </citation>
    <scope>NUCLEOTIDE SEQUENCE [LARGE SCALE GENOMIC DNA]</scope>
    <source>
        <strain evidence="3">ATCC 200175</strain>
    </source>
</reference>
<evidence type="ECO:0000256" key="1">
    <source>
        <dbReference type="SAM" id="MobiDB-lite"/>
    </source>
</evidence>
<protein>
    <submittedName>
        <fullName evidence="2">Uncharacterized protein</fullName>
    </submittedName>
</protein>
<evidence type="ECO:0000313" key="3">
    <source>
        <dbReference type="Proteomes" id="UP000053647"/>
    </source>
</evidence>
<dbReference type="AlphaFoldDB" id="A0A0C9T1D2"/>
<dbReference type="Proteomes" id="UP000053647">
    <property type="component" value="Unassembled WGS sequence"/>
</dbReference>
<sequence>VPSPPPLPAMHRENAPGDSNTQRDYSWEVRKPPTVESARRALHDLKLILKPPRESGRGFKDPQLPLVLRTRLEWMKSFLWIYVDDPAPCSKSKDTGSDKSHWSSASLQAAHTQQSTPFRAKNLCKWSKVFINDRKALPLSRAGKSSKSHIDDDDVTADIALHLQGLGKYVRSQDIISYIEQPGTQQRLQIKNVTHLATAKQWMKKMGYRWTKNPCGQYVDGHKRDIRKSVRL</sequence>
<keyword evidence="3" id="KW-1185">Reference proteome</keyword>
<accession>A0A0C9T1D2</accession>
<feature type="compositionally biased region" description="Basic and acidic residues" evidence="1">
    <location>
        <begin position="91"/>
        <end position="101"/>
    </location>
</feature>
<reference evidence="2 3" key="1">
    <citation type="submission" date="2014-06" db="EMBL/GenBank/DDBJ databases">
        <authorList>
            <consortium name="DOE Joint Genome Institute"/>
            <person name="Kuo A."/>
            <person name="Kohler A."/>
            <person name="Nagy L.G."/>
            <person name="Floudas D."/>
            <person name="Copeland A."/>
            <person name="Barry K.W."/>
            <person name="Cichocki N."/>
            <person name="Veneault-Fourrey C."/>
            <person name="LaButti K."/>
            <person name="Lindquist E.A."/>
            <person name="Lipzen A."/>
            <person name="Lundell T."/>
            <person name="Morin E."/>
            <person name="Murat C."/>
            <person name="Sun H."/>
            <person name="Tunlid A."/>
            <person name="Henrissat B."/>
            <person name="Grigoriev I.V."/>
            <person name="Hibbett D.S."/>
            <person name="Martin F."/>
            <person name="Nordberg H.P."/>
            <person name="Cantor M.N."/>
            <person name="Hua S.X."/>
        </authorList>
    </citation>
    <scope>NUCLEOTIDE SEQUENCE [LARGE SCALE GENOMIC DNA]</scope>
    <source>
        <strain evidence="2 3">ATCC 200175</strain>
    </source>
</reference>
<feature type="non-terminal residue" evidence="2">
    <location>
        <position position="1"/>
    </location>
</feature>